<evidence type="ECO:0000313" key="4">
    <source>
        <dbReference type="Proteomes" id="UP000188533"/>
    </source>
</evidence>
<comment type="similarity">
    <text evidence="1">Belongs to the lcsJ thioesterase family.</text>
</comment>
<feature type="region of interest" description="Disordered" evidence="2">
    <location>
        <begin position="448"/>
        <end position="522"/>
    </location>
</feature>
<dbReference type="Proteomes" id="UP000188533">
    <property type="component" value="Unassembled WGS sequence"/>
</dbReference>
<feature type="compositionally biased region" description="Low complexity" evidence="2">
    <location>
        <begin position="500"/>
        <end position="515"/>
    </location>
</feature>
<evidence type="ECO:0000313" key="3">
    <source>
        <dbReference type="EMBL" id="GAW00093.1"/>
    </source>
</evidence>
<comment type="caution">
    <text evidence="3">The sequence shown here is derived from an EMBL/GenBank/DDBJ whole genome shotgun (WGS) entry which is preliminary data.</text>
</comment>
<protein>
    <submittedName>
        <fullName evidence="3">Uncharacterized protein</fullName>
    </submittedName>
</protein>
<feature type="compositionally biased region" description="Low complexity" evidence="2">
    <location>
        <begin position="278"/>
        <end position="300"/>
    </location>
</feature>
<feature type="compositionally biased region" description="Pro residues" evidence="2">
    <location>
        <begin position="361"/>
        <end position="386"/>
    </location>
</feature>
<reference evidence="3 4" key="2">
    <citation type="submission" date="2017-02" db="EMBL/GenBank/DDBJ databases">
        <title>A genome survey and senescence transcriptome analysis in Lentinula edodes.</title>
        <authorList>
            <person name="Sakamoto Y."/>
            <person name="Nakade K."/>
            <person name="Sato S."/>
            <person name="Yoshida Y."/>
            <person name="Miyazaki K."/>
            <person name="Natsume S."/>
            <person name="Konno N."/>
        </authorList>
    </citation>
    <scope>NUCLEOTIDE SEQUENCE [LARGE SCALE GENOMIC DNA]</scope>
    <source>
        <strain evidence="3 4">NBRC 111202</strain>
    </source>
</reference>
<sequence length="560" mass="62558">MSSRSPRLPIRSLSKLTKSILLTPKPNRLRPPKSLSLPYTKTIARILHSLNILRIIRSSILNTPFPLSNSLLLFTFITQTPLAPLLLLLILNARSLPLTWTFRVLWCVIKVRTRYGVAWAYKEFLKDLHHLRLCEMETWLESVTPVGAHPFEWEGRYDTWVGPDDSDFNMHMSNSSYPKILDFARTKASLELFPQFLRVGGHVALSSTHFHFINELPLFSKYQIRLSIGAWDEKWCYIVCRFVTVARSKKTNTNSNSKTPKPRNTNIPRILIQPPTPLVQSLSPPSPAPSSNSSSYTLPTHESNDPNGVKLHTIAVSRICFKHGRITVPPAIVFATNGVSVHPWEVEVNATTTNTTMDVPLTPPSTPPMSPSTISPTPPPPSPSLPPRFSHSNPPPSWTHHARPLIDKTQRGSEAKLRTFYRGGWRGLDVDMKATTKDIYMNLKNSIPHDESEIDSPNSSASPISSNSSDTDTNSSDYPSSPGTPSTPPTPITPFDKLDLTLPTPLTSPKLTTQTQPPPPKWWDLATATGTNTRADKTRKTRLEVCRRLVGGMEGVREMC</sequence>
<dbReference type="Pfam" id="PF13279">
    <property type="entry name" value="4HBT_2"/>
    <property type="match status" value="1"/>
</dbReference>
<organism evidence="3 4">
    <name type="scientific">Lentinula edodes</name>
    <name type="common">Shiitake mushroom</name>
    <name type="synonym">Lentinus edodes</name>
    <dbReference type="NCBI Taxonomy" id="5353"/>
    <lineage>
        <taxon>Eukaryota</taxon>
        <taxon>Fungi</taxon>
        <taxon>Dikarya</taxon>
        <taxon>Basidiomycota</taxon>
        <taxon>Agaricomycotina</taxon>
        <taxon>Agaricomycetes</taxon>
        <taxon>Agaricomycetidae</taxon>
        <taxon>Agaricales</taxon>
        <taxon>Marasmiineae</taxon>
        <taxon>Omphalotaceae</taxon>
        <taxon>Lentinula</taxon>
    </lineage>
</organism>
<dbReference type="InterPro" id="IPR051490">
    <property type="entry name" value="THEM6_lcsJ_thioesterase"/>
</dbReference>
<proteinExistence type="inferred from homology"/>
<evidence type="ECO:0000256" key="1">
    <source>
        <dbReference type="ARBA" id="ARBA00038476"/>
    </source>
</evidence>
<accession>A0A1Q3DYK9</accession>
<dbReference type="SUPFAM" id="SSF54637">
    <property type="entry name" value="Thioesterase/thiol ester dehydrase-isomerase"/>
    <property type="match status" value="1"/>
</dbReference>
<dbReference type="PANTHER" id="PTHR12475:SF4">
    <property type="entry name" value="PROTEIN THEM6"/>
    <property type="match status" value="1"/>
</dbReference>
<name>A0A1Q3DYK9_LENED</name>
<gene>
    <name evidence="3" type="ORF">LENED_001586</name>
</gene>
<feature type="region of interest" description="Disordered" evidence="2">
    <location>
        <begin position="353"/>
        <end position="411"/>
    </location>
</feature>
<keyword evidence="4" id="KW-1185">Reference proteome</keyword>
<dbReference type="EMBL" id="BDGU01000024">
    <property type="protein sequence ID" value="GAW00093.1"/>
    <property type="molecule type" value="Genomic_DNA"/>
</dbReference>
<dbReference type="AlphaFoldDB" id="A0A1Q3DYK9"/>
<dbReference type="PANTHER" id="PTHR12475">
    <property type="match status" value="1"/>
</dbReference>
<feature type="region of interest" description="Disordered" evidence="2">
    <location>
        <begin position="250"/>
        <end position="308"/>
    </location>
</feature>
<feature type="compositionally biased region" description="Low complexity" evidence="2">
    <location>
        <begin position="455"/>
        <end position="484"/>
    </location>
</feature>
<reference evidence="3 4" key="1">
    <citation type="submission" date="2016-08" db="EMBL/GenBank/DDBJ databases">
        <authorList>
            <consortium name="Lentinula edodes genome sequencing consortium"/>
            <person name="Sakamoto Y."/>
            <person name="Nakade K."/>
            <person name="Sato S."/>
            <person name="Yoshida Y."/>
            <person name="Miyazaki K."/>
            <person name="Natsume S."/>
            <person name="Konno N."/>
        </authorList>
    </citation>
    <scope>NUCLEOTIDE SEQUENCE [LARGE SCALE GENOMIC DNA]</scope>
    <source>
        <strain evidence="3 4">NBRC 111202</strain>
    </source>
</reference>
<dbReference type="CDD" id="cd00586">
    <property type="entry name" value="4HBT"/>
    <property type="match status" value="1"/>
</dbReference>
<dbReference type="InterPro" id="IPR029069">
    <property type="entry name" value="HotDog_dom_sf"/>
</dbReference>
<evidence type="ECO:0000256" key="2">
    <source>
        <dbReference type="SAM" id="MobiDB-lite"/>
    </source>
</evidence>
<dbReference type="Gene3D" id="3.10.129.10">
    <property type="entry name" value="Hotdog Thioesterase"/>
    <property type="match status" value="1"/>
</dbReference>